<keyword evidence="1" id="KW-0175">Coiled coil</keyword>
<dbReference type="OrthoDB" id="5475903at2"/>
<reference evidence="3 4" key="1">
    <citation type="submission" date="2019-06" db="EMBL/GenBank/DDBJ databases">
        <title>Persicimonas caeni gen. nov., sp. nov., a predatory bacterium isolated from solar saltern.</title>
        <authorList>
            <person name="Wang S."/>
        </authorList>
    </citation>
    <scope>NUCLEOTIDE SEQUENCE [LARGE SCALE GENOMIC DNA]</scope>
    <source>
        <strain evidence="3 4">YN101</strain>
    </source>
</reference>
<sequence>MVACGGDSGGQKQKTDEADTDLTADAGDDVEDNDASDQRVFQACSPDPELIAQRANCQIDDDCPCGAYCDLGVCVADCSSDGDCGDGEACDPFGRCRGEDAVGTLQLPSDVTGGQVDFTLNQLALQADTAIEVSIKVGEHDVPRARVAGRNGAQVRCADGDEFSDECELEDLEANTQVTVEVQRNSVDAESEDVAEVTVHSPQGSDSISLPRPDQLPGYKPDGERNLAGPLQGVYSGHIKLIGVGSTANAGLDEPATPMQMNASATIWETGAGDVVVAIDDPLGALTSQAQLIGQVTLGADDDADGIVDGTAAFPVHPFATSTVAGRTTEIIAAFDAEVRTNTAPRTLSMRITQRFDGSGTSTALSARWLVELRRTTDVSDVAPEIPADVTVSYDPASRLGDNTPWQDAFEATLGTFGYANSDAALASRYSSWLLRGGQAPAQMCDAGADRARIETQVARKWTTVDGMTKQAQPRGYPLDGRLFQPMINGNSKLLLTDIIDAPDALGPLPGTDGGIPCAFASMQGELTVDADFFGAAETSSAATGVTSYCQILQQNTGCEIVTSSYTFDETVSMNIKGPIDKPGSIRVFGEVTAVCKLPSVQPTCAEQIACLEPADNTSPGEYEGSFFSTTTLPTFGSSTCASTTRTATIDLDASAATSDEAVGDKLQTCLSELEVLADAPGTPSGEFGVGFNELYGSASCIDVARLLTSLGVQTEAWRGEQALRTVDLIYPAAYQNRLLARWLELHAMLSTYGSDVSKLADVLQADPLPGDAPLPDQQRLLDTMLSGWDLLMAQHIQASLLEAPGDALVTPDYRFHRFGTTGDSTGEQNKALAAVLLTTLDRQAGFVNATISNSAGEAEEERLQPLARFVPRSVFAQALAAHLYRRALDADPNLAWKDQYERAASRFTKTIGQLQQTFASVHSGENPLGIDDTDLPLYFQASDREGADARFSAISRFIAGDPTNLDAWAPVMVQRAQDGIEALRTAYKAEHERKVREARAERDLTRWVDDVRDEYNAVLRDYCGPLTGSPVEDANFNAATCALNRDDASCTLDTVAWYRSWEADDVMGRICVADALRESTLDGDVGFAFDRVRQWTATCLGSSGATSGAVTLEDCANTADTSCLICNADTSVEELPLEATSLDLVLPGSLASMSKDAVEDWQAIKQDCRSSFPQMRLNVPLPSSPLETPGCVRGSLGEAHLDVVAAVQDIEQARAALAEHNEAYDIAMESCFILQEANDELQAARDSHQQNMQGLRLAKGIADGAAAAASGVKDCAGFVQNTDLDNPVEAIKDSGAAAAGCAAAGVETVANIASIALETEMENAQQRHENLVAGIEQQAELDICFNDAKQELIGAKTAAIELEKAVFEMQRARARVAEQTADAQRAWEDGYSYLAEIAEFPVPSGAGEPWINEEIDAYVRDYTLARRATFLAVRAVEYEFQQSLELRQAVIEAKVPNDLQTVLNELWTTSGTRSINGSRPTELLTVLSLRDDILQLGDESAWPDAFRPMSPAQRLKTVLGAEAYAVYDDEGSYAGQRIPFTIAPLGALGFETRGVPIYSENDCAERLWSLNASVVGDNLYEGSDTTFVRMDVLKKNTFFSQWCGAPPEGAERFQVASVRPSRNLFREPGLGEGVGGELGVEQGVTAFSRARIQAFLGVDRAELEDPQYANGQTSELAARGLYGEYSIFIPADVISRNGSQGLVLDRVDDILLRLDYLSVAN</sequence>
<proteinExistence type="predicted"/>
<name>A0A4Y6PNV4_PERCE</name>
<evidence type="ECO:0000313" key="4">
    <source>
        <dbReference type="Proteomes" id="UP000315995"/>
    </source>
</evidence>
<dbReference type="RefSeq" id="WP_141196184.1">
    <property type="nucleotide sequence ID" value="NZ_CP041186.1"/>
</dbReference>
<feature type="coiled-coil region" evidence="1">
    <location>
        <begin position="1204"/>
        <end position="1259"/>
    </location>
</feature>
<gene>
    <name evidence="3" type="ORF">FIV42_02705</name>
</gene>
<accession>A0A5B8Y1B6</accession>
<feature type="region of interest" description="Disordered" evidence="2">
    <location>
        <begin position="186"/>
        <end position="214"/>
    </location>
</feature>
<dbReference type="EMBL" id="CP041186">
    <property type="protein sequence ID" value="QDG49687.1"/>
    <property type="molecule type" value="Genomic_DNA"/>
</dbReference>
<organism evidence="3 4">
    <name type="scientific">Persicimonas caeni</name>
    <dbReference type="NCBI Taxonomy" id="2292766"/>
    <lineage>
        <taxon>Bacteria</taxon>
        <taxon>Deltaproteobacteria</taxon>
        <taxon>Bradymonadales</taxon>
        <taxon>Bradymonadaceae</taxon>
        <taxon>Persicimonas</taxon>
    </lineage>
</organism>
<feature type="compositionally biased region" description="Acidic residues" evidence="2">
    <location>
        <begin position="18"/>
        <end position="35"/>
    </location>
</feature>
<evidence type="ECO:0000256" key="1">
    <source>
        <dbReference type="SAM" id="Coils"/>
    </source>
</evidence>
<dbReference type="Proteomes" id="UP000315995">
    <property type="component" value="Chromosome"/>
</dbReference>
<protein>
    <submittedName>
        <fullName evidence="3">Uncharacterized protein</fullName>
    </submittedName>
</protein>
<evidence type="ECO:0000313" key="3">
    <source>
        <dbReference type="EMBL" id="QDG49687.1"/>
    </source>
</evidence>
<feature type="region of interest" description="Disordered" evidence="2">
    <location>
        <begin position="1"/>
        <end position="37"/>
    </location>
</feature>
<evidence type="ECO:0000256" key="2">
    <source>
        <dbReference type="SAM" id="MobiDB-lite"/>
    </source>
</evidence>
<accession>A0A4Y6PNV4</accession>
<keyword evidence="4" id="KW-1185">Reference proteome</keyword>